<name>A0AAW4L4N6_9BACT</name>
<dbReference type="RefSeq" id="WP_214171554.1">
    <property type="nucleotide sequence ID" value="NZ_JAHCVJ010000004.1"/>
</dbReference>
<dbReference type="EMBL" id="JAHCVJ010000004">
    <property type="protein sequence ID" value="MBT0664770.1"/>
    <property type="molecule type" value="Genomic_DNA"/>
</dbReference>
<evidence type="ECO:0000259" key="1">
    <source>
        <dbReference type="Pfam" id="PF04233"/>
    </source>
</evidence>
<protein>
    <submittedName>
        <fullName evidence="2">Phage head morphogenesis protein</fullName>
    </submittedName>
</protein>
<feature type="domain" description="Phage head morphogenesis" evidence="1">
    <location>
        <begin position="94"/>
        <end position="173"/>
    </location>
</feature>
<dbReference type="Proteomes" id="UP000811899">
    <property type="component" value="Unassembled WGS sequence"/>
</dbReference>
<keyword evidence="3" id="KW-1185">Reference proteome</keyword>
<evidence type="ECO:0000313" key="3">
    <source>
        <dbReference type="Proteomes" id="UP000811899"/>
    </source>
</evidence>
<accession>A0AAW4L4N6</accession>
<proteinExistence type="predicted"/>
<dbReference type="InterPro" id="IPR006528">
    <property type="entry name" value="Phage_head_morphogenesis_dom"/>
</dbReference>
<dbReference type="AlphaFoldDB" id="A0AAW4L4N6"/>
<organism evidence="2 3">
    <name type="scientific">Geoanaerobacter pelophilus</name>
    <dbReference type="NCBI Taxonomy" id="60036"/>
    <lineage>
        <taxon>Bacteria</taxon>
        <taxon>Pseudomonadati</taxon>
        <taxon>Thermodesulfobacteriota</taxon>
        <taxon>Desulfuromonadia</taxon>
        <taxon>Geobacterales</taxon>
        <taxon>Geobacteraceae</taxon>
        <taxon>Geoanaerobacter</taxon>
    </lineage>
</organism>
<evidence type="ECO:0000313" key="2">
    <source>
        <dbReference type="EMBL" id="MBT0664770.1"/>
    </source>
</evidence>
<sequence>MTPEEHSRTFNLPFNEAETFFQGKLNIPTAVWDDLQKDQHAKGFMIAGANKAELLADFRAAVQKSINGQMTLPEFQSRFDEIVAKHGWSYNGSRNWRSELIYNINVRTAYMAGRWEQLTSPGTLLPFLTYRHADGVRHPRPVHVSWNGLTLPANHRFWKTNFPPNGWGCHCTAFAASQRDRQAAIDAGLGEPPAGWDKVDPKTGAPVGIDKGWDYNVGMARDRSYQILGEKFETLPNDIARSWMREHVNGPAFERFIEGKIGGEFPVAVLNLTDMAALDTEAQSVWFSQDSLLKNRGELPTRSAGHPELTLAEYRLIPEIIDQGEVYRRNDEKLIYLLRGDTVYRAVLKKTKDGSENYFLSLFGSSNETNAIKQVAAKYEKVR</sequence>
<dbReference type="Pfam" id="PF04233">
    <property type="entry name" value="Phage_Mu_F"/>
    <property type="match status" value="1"/>
</dbReference>
<gene>
    <name evidence="2" type="ORF">KI809_10705</name>
</gene>
<reference evidence="2 3" key="1">
    <citation type="submission" date="2021-05" db="EMBL/GenBank/DDBJ databases">
        <title>The draft genome of Geobacter pelophilus DSM 12255.</title>
        <authorList>
            <person name="Xu Z."/>
            <person name="Masuda Y."/>
            <person name="Itoh H."/>
            <person name="Senoo K."/>
        </authorList>
    </citation>
    <scope>NUCLEOTIDE SEQUENCE [LARGE SCALE GENOMIC DNA]</scope>
    <source>
        <strain evidence="2 3">DSM 12255</strain>
    </source>
</reference>
<comment type="caution">
    <text evidence="2">The sequence shown here is derived from an EMBL/GenBank/DDBJ whole genome shotgun (WGS) entry which is preliminary data.</text>
</comment>